<name>A0A9Q0RZQ2_9DIPT</name>
<feature type="non-terminal residue" evidence="1">
    <location>
        <position position="106"/>
    </location>
</feature>
<dbReference type="EMBL" id="WJQU01000003">
    <property type="protein sequence ID" value="KAJ6638203.1"/>
    <property type="molecule type" value="Genomic_DNA"/>
</dbReference>
<reference evidence="1" key="1">
    <citation type="submission" date="2022-07" db="EMBL/GenBank/DDBJ databases">
        <authorList>
            <person name="Trinca V."/>
            <person name="Uliana J.V.C."/>
            <person name="Torres T.T."/>
            <person name="Ward R.J."/>
            <person name="Monesi N."/>
        </authorList>
    </citation>
    <scope>NUCLEOTIDE SEQUENCE</scope>
    <source>
        <strain evidence="1">HSMRA1968</strain>
        <tissue evidence="1">Whole embryos</tissue>
    </source>
</reference>
<evidence type="ECO:0000313" key="1">
    <source>
        <dbReference type="EMBL" id="KAJ6638203.1"/>
    </source>
</evidence>
<dbReference type="AlphaFoldDB" id="A0A9Q0RZQ2"/>
<gene>
    <name evidence="1" type="ORF">Bhyg_10936</name>
</gene>
<feature type="non-terminal residue" evidence="1">
    <location>
        <position position="1"/>
    </location>
</feature>
<protein>
    <submittedName>
        <fullName evidence="1">Uncharacterized protein</fullName>
    </submittedName>
</protein>
<evidence type="ECO:0000313" key="2">
    <source>
        <dbReference type="Proteomes" id="UP001151699"/>
    </source>
</evidence>
<proteinExistence type="predicted"/>
<organism evidence="1 2">
    <name type="scientific">Pseudolycoriella hygida</name>
    <dbReference type="NCBI Taxonomy" id="35572"/>
    <lineage>
        <taxon>Eukaryota</taxon>
        <taxon>Metazoa</taxon>
        <taxon>Ecdysozoa</taxon>
        <taxon>Arthropoda</taxon>
        <taxon>Hexapoda</taxon>
        <taxon>Insecta</taxon>
        <taxon>Pterygota</taxon>
        <taxon>Neoptera</taxon>
        <taxon>Endopterygota</taxon>
        <taxon>Diptera</taxon>
        <taxon>Nematocera</taxon>
        <taxon>Sciaroidea</taxon>
        <taxon>Sciaridae</taxon>
        <taxon>Pseudolycoriella</taxon>
    </lineage>
</organism>
<sequence>PNFTQTNFRFVTAFVQTYKPYRASLSPLRSKAHACDINVCSNNGSFVFFCAANVLRTDSEYRMTISGSRCSATKSTAVRIRLNHSLQVGAFIWKNVLAGFSGAGSA</sequence>
<keyword evidence="2" id="KW-1185">Reference proteome</keyword>
<dbReference type="Proteomes" id="UP001151699">
    <property type="component" value="Chromosome X"/>
</dbReference>
<comment type="caution">
    <text evidence="1">The sequence shown here is derived from an EMBL/GenBank/DDBJ whole genome shotgun (WGS) entry which is preliminary data.</text>
</comment>
<accession>A0A9Q0RZQ2</accession>